<feature type="chain" id="PRO_5046811786" description="SCP domain-containing protein" evidence="2">
    <location>
        <begin position="24"/>
        <end position="78"/>
    </location>
</feature>
<gene>
    <name evidence="3" type="ORF">GCM10011346_37290</name>
</gene>
<feature type="region of interest" description="Disordered" evidence="1">
    <location>
        <begin position="58"/>
        <end position="78"/>
    </location>
</feature>
<accession>A0ABQ2NZL4</accession>
<evidence type="ECO:0000256" key="2">
    <source>
        <dbReference type="SAM" id="SignalP"/>
    </source>
</evidence>
<name>A0ABQ2NZL4_9BACI</name>
<evidence type="ECO:0000256" key="1">
    <source>
        <dbReference type="SAM" id="MobiDB-lite"/>
    </source>
</evidence>
<keyword evidence="4" id="KW-1185">Reference proteome</keyword>
<feature type="signal peptide" evidence="2">
    <location>
        <begin position="1"/>
        <end position="23"/>
    </location>
</feature>
<proteinExistence type="predicted"/>
<evidence type="ECO:0000313" key="4">
    <source>
        <dbReference type="Proteomes" id="UP000641206"/>
    </source>
</evidence>
<dbReference type="EMBL" id="BMLW01000011">
    <property type="protein sequence ID" value="GGP14201.1"/>
    <property type="molecule type" value="Genomic_DNA"/>
</dbReference>
<keyword evidence="2" id="KW-0732">Signal</keyword>
<organism evidence="3 4">
    <name type="scientific">Oceanobacillus neutriphilus</name>
    <dbReference type="NCBI Taxonomy" id="531815"/>
    <lineage>
        <taxon>Bacteria</taxon>
        <taxon>Bacillati</taxon>
        <taxon>Bacillota</taxon>
        <taxon>Bacilli</taxon>
        <taxon>Bacillales</taxon>
        <taxon>Bacillaceae</taxon>
        <taxon>Oceanobacillus</taxon>
    </lineage>
</organism>
<sequence>MKKICLFLFICLCLILNSSNSQVSSSKESGHSLTIKEAIELAYSDAVKWNEDAKLIDGTSVDNDEEPTGVMGNEDFGT</sequence>
<dbReference type="Proteomes" id="UP000641206">
    <property type="component" value="Unassembled WGS sequence"/>
</dbReference>
<evidence type="ECO:0000313" key="3">
    <source>
        <dbReference type="EMBL" id="GGP14201.1"/>
    </source>
</evidence>
<protein>
    <recommendedName>
        <fullName evidence="5">SCP domain-containing protein</fullName>
    </recommendedName>
</protein>
<comment type="caution">
    <text evidence="3">The sequence shown here is derived from an EMBL/GenBank/DDBJ whole genome shotgun (WGS) entry which is preliminary data.</text>
</comment>
<reference evidence="4" key="1">
    <citation type="journal article" date="2019" name="Int. J. Syst. Evol. Microbiol.">
        <title>The Global Catalogue of Microorganisms (GCM) 10K type strain sequencing project: providing services to taxonomists for standard genome sequencing and annotation.</title>
        <authorList>
            <consortium name="The Broad Institute Genomics Platform"/>
            <consortium name="The Broad Institute Genome Sequencing Center for Infectious Disease"/>
            <person name="Wu L."/>
            <person name="Ma J."/>
        </authorList>
    </citation>
    <scope>NUCLEOTIDE SEQUENCE [LARGE SCALE GENOMIC DNA]</scope>
    <source>
        <strain evidence="4">CGMCC 1.7693</strain>
    </source>
</reference>
<evidence type="ECO:0008006" key="5">
    <source>
        <dbReference type="Google" id="ProtNLM"/>
    </source>
</evidence>